<dbReference type="AlphaFoldDB" id="A0A9X1UDZ8"/>
<keyword evidence="2" id="KW-1185">Reference proteome</keyword>
<evidence type="ECO:0000313" key="2">
    <source>
        <dbReference type="Proteomes" id="UP001139308"/>
    </source>
</evidence>
<protein>
    <submittedName>
        <fullName evidence="1">Uncharacterized protein</fullName>
    </submittedName>
</protein>
<accession>A0A9X1UDZ8</accession>
<gene>
    <name evidence="1" type="ORF">L5014_04720</name>
</gene>
<comment type="caution">
    <text evidence="1">The sequence shown here is derived from an EMBL/GenBank/DDBJ whole genome shotgun (WGS) entry which is preliminary data.</text>
</comment>
<dbReference type="EMBL" id="JAKLJA010000002">
    <property type="protein sequence ID" value="MCG5072670.1"/>
    <property type="molecule type" value="Genomic_DNA"/>
</dbReference>
<proteinExistence type="predicted"/>
<reference evidence="1" key="1">
    <citation type="submission" date="2022-01" db="EMBL/GenBank/DDBJ databases">
        <title>Genome sequence and assembly of Parabukholderia sp. RG36.</title>
        <authorList>
            <person name="Chhetri G."/>
        </authorList>
    </citation>
    <scope>NUCLEOTIDE SEQUENCE</scope>
    <source>
        <strain evidence="1">RG36</strain>
    </source>
</reference>
<name>A0A9X1UDZ8_9BURK</name>
<organism evidence="1 2">
    <name type="scientific">Paraburkholderia tagetis</name>
    <dbReference type="NCBI Taxonomy" id="2913261"/>
    <lineage>
        <taxon>Bacteria</taxon>
        <taxon>Pseudomonadati</taxon>
        <taxon>Pseudomonadota</taxon>
        <taxon>Betaproteobacteria</taxon>
        <taxon>Burkholderiales</taxon>
        <taxon>Burkholderiaceae</taxon>
        <taxon>Paraburkholderia</taxon>
    </lineage>
</organism>
<sequence>MKTRDAVSGRLDIRTIPALRDHHWLPRKRRLPEESGACFRRCEEGNAQPAGMNVALNATPIWE</sequence>
<evidence type="ECO:0000313" key="1">
    <source>
        <dbReference type="EMBL" id="MCG5072670.1"/>
    </source>
</evidence>
<dbReference type="RefSeq" id="WP_238462407.1">
    <property type="nucleotide sequence ID" value="NZ_JAKLJA010000002.1"/>
</dbReference>
<dbReference type="Proteomes" id="UP001139308">
    <property type="component" value="Unassembled WGS sequence"/>
</dbReference>